<dbReference type="InterPro" id="IPR001567">
    <property type="entry name" value="Pept_M3A_M3B_dom"/>
</dbReference>
<evidence type="ECO:0000256" key="1">
    <source>
        <dbReference type="ARBA" id="ARBA00022670"/>
    </source>
</evidence>
<dbReference type="OrthoDB" id="9762795at2"/>
<dbReference type="RefSeq" id="WP_092440308.1">
    <property type="nucleotide sequence ID" value="NZ_FMYP01000070.1"/>
</dbReference>
<reference evidence="8 9" key="1">
    <citation type="submission" date="2016-09" db="EMBL/GenBank/DDBJ databases">
        <authorList>
            <person name="Capua I."/>
            <person name="De Benedictis P."/>
            <person name="Joannis T."/>
            <person name="Lombin L.H."/>
            <person name="Cattoli G."/>
        </authorList>
    </citation>
    <scope>NUCLEOTIDE SEQUENCE [LARGE SCALE GENOMIC DNA]</scope>
    <source>
        <strain evidence="8 9">A7P-90m</strain>
    </source>
</reference>
<accession>A0A1G6R5S1</accession>
<dbReference type="EMBL" id="FMYP01000070">
    <property type="protein sequence ID" value="SDC99801.1"/>
    <property type="molecule type" value="Genomic_DNA"/>
</dbReference>
<evidence type="ECO:0000256" key="6">
    <source>
        <dbReference type="RuleBase" id="RU003435"/>
    </source>
</evidence>
<comment type="cofactor">
    <cofactor evidence="6">
        <name>Zn(2+)</name>
        <dbReference type="ChEBI" id="CHEBI:29105"/>
    </cofactor>
    <text evidence="6">Binds 1 zinc ion.</text>
</comment>
<dbReference type="NCBIfam" id="TIGR02289">
    <property type="entry name" value="M3_not_pepF"/>
    <property type="match status" value="1"/>
</dbReference>
<dbReference type="CDD" id="cd09606">
    <property type="entry name" value="M3B_PepF"/>
    <property type="match status" value="1"/>
</dbReference>
<name>A0A1G6R5S1_9BACT</name>
<organism evidence="8 9">
    <name type="scientific">Williamwhitmania taraxaci</name>
    <dbReference type="NCBI Taxonomy" id="1640674"/>
    <lineage>
        <taxon>Bacteria</taxon>
        <taxon>Pseudomonadati</taxon>
        <taxon>Bacteroidota</taxon>
        <taxon>Bacteroidia</taxon>
        <taxon>Bacteroidales</taxon>
        <taxon>Williamwhitmaniaceae</taxon>
        <taxon>Williamwhitmania</taxon>
    </lineage>
</organism>
<dbReference type="InterPro" id="IPR011976">
    <property type="entry name" value="Pept_M3B_oligopep-rel"/>
</dbReference>
<dbReference type="Proteomes" id="UP000199452">
    <property type="component" value="Unassembled WGS sequence"/>
</dbReference>
<evidence type="ECO:0000256" key="3">
    <source>
        <dbReference type="ARBA" id="ARBA00022801"/>
    </source>
</evidence>
<keyword evidence="5 6" id="KW-0482">Metalloprotease</keyword>
<dbReference type="GO" id="GO:0004222">
    <property type="term" value="F:metalloendopeptidase activity"/>
    <property type="evidence" value="ECO:0007669"/>
    <property type="project" value="InterPro"/>
</dbReference>
<dbReference type="AlphaFoldDB" id="A0A1G6R5S1"/>
<dbReference type="PANTHER" id="PTHR11804">
    <property type="entry name" value="PROTEASE M3 THIMET OLIGOPEPTIDASE-RELATED"/>
    <property type="match status" value="1"/>
</dbReference>
<evidence type="ECO:0000256" key="4">
    <source>
        <dbReference type="ARBA" id="ARBA00022833"/>
    </source>
</evidence>
<evidence type="ECO:0000313" key="8">
    <source>
        <dbReference type="EMBL" id="SDC99801.1"/>
    </source>
</evidence>
<evidence type="ECO:0000313" key="9">
    <source>
        <dbReference type="Proteomes" id="UP000199452"/>
    </source>
</evidence>
<dbReference type="InterPro" id="IPR045090">
    <property type="entry name" value="Pept_M3A_M3B"/>
</dbReference>
<dbReference type="SUPFAM" id="SSF55486">
    <property type="entry name" value="Metalloproteases ('zincins'), catalytic domain"/>
    <property type="match status" value="1"/>
</dbReference>
<keyword evidence="2 6" id="KW-0479">Metal-binding</keyword>
<keyword evidence="1 6" id="KW-0645">Protease</keyword>
<evidence type="ECO:0000256" key="5">
    <source>
        <dbReference type="ARBA" id="ARBA00023049"/>
    </source>
</evidence>
<proteinExistence type="inferred from homology"/>
<keyword evidence="3 6" id="KW-0378">Hydrolase</keyword>
<sequence length="568" mass="65448">MNRNSDKLLPADLTPETVASLYHELESMPLTNTNEVTEMLARWTNVEDALGEAHAKLYIQFSQNTGNEEFRKLLDSFIEEVEPVAEEACDRLNKLLMHNPVAKQYLETTENAFFQQVKRRIEIFRQENVAVSASTEILSQDHAELTGGLTILYQDNTLTMEQAYALLEGNNRDNREEIYRLMLEKRIGIRTELHGLMDKLLKMRYQIAINAGFKNYRDFRHFELERFDYSVADVVSLHGTIQQHFVPLADKVMIRRKQLLGYSELMPWDLATDPEMRAPLQPFHTAQELIEGGRETLYAIDLRLGQLLDEMEVNGHLDLESRDKKASGAFSFNLPQSNASFLFMNAAGTHDDVVTLMHEMGHALHDKLCGHHPFYFHKNFPMEVAELASMSLELISSSFWTPFYPEKTDLNRARVNLLEGVVLGLPWIAAVDEFQHWLYTHPEHSQSERDTAWTKIYKKYACHEVCYAGVEEAFVFGWQHQSHIYEEPFYYIEYAIAQLGALELWMHYQEQGDEALQQFFSALALGGQSSVTEIYRQAGLNFTFSESRIVKLAQFLGEQLDVAYAVKG</sequence>
<dbReference type="PANTHER" id="PTHR11804:SF48">
    <property type="entry name" value="PUTATIVE-RELATED"/>
    <property type="match status" value="1"/>
</dbReference>
<evidence type="ECO:0000256" key="2">
    <source>
        <dbReference type="ARBA" id="ARBA00022723"/>
    </source>
</evidence>
<dbReference type="GO" id="GO:0006518">
    <property type="term" value="P:peptide metabolic process"/>
    <property type="evidence" value="ECO:0007669"/>
    <property type="project" value="TreeGrafter"/>
</dbReference>
<feature type="domain" description="Peptidase M3A/M3B catalytic" evidence="7">
    <location>
        <begin position="166"/>
        <end position="546"/>
    </location>
</feature>
<keyword evidence="4 6" id="KW-0862">Zinc</keyword>
<dbReference type="GO" id="GO:0006508">
    <property type="term" value="P:proteolysis"/>
    <property type="evidence" value="ECO:0007669"/>
    <property type="project" value="UniProtKB-KW"/>
</dbReference>
<dbReference type="GO" id="GO:0046872">
    <property type="term" value="F:metal ion binding"/>
    <property type="evidence" value="ECO:0007669"/>
    <property type="project" value="UniProtKB-UniRule"/>
</dbReference>
<protein>
    <submittedName>
        <fullName evidence="8">Oligoendopeptidase F</fullName>
    </submittedName>
</protein>
<dbReference type="STRING" id="1640674.SAMN05216323_10704"/>
<dbReference type="Gene3D" id="1.10.1370.30">
    <property type="match status" value="1"/>
</dbReference>
<dbReference type="Pfam" id="PF01432">
    <property type="entry name" value="Peptidase_M3"/>
    <property type="match status" value="1"/>
</dbReference>
<gene>
    <name evidence="8" type="ORF">SAMN05216323_10704</name>
</gene>
<comment type="similarity">
    <text evidence="6">Belongs to the peptidase M3 family.</text>
</comment>
<keyword evidence="9" id="KW-1185">Reference proteome</keyword>
<evidence type="ECO:0000259" key="7">
    <source>
        <dbReference type="Pfam" id="PF01432"/>
    </source>
</evidence>